<dbReference type="PROSITE" id="PS50011">
    <property type="entry name" value="PROTEIN_KINASE_DOM"/>
    <property type="match status" value="1"/>
</dbReference>
<dbReference type="GO" id="GO:0005524">
    <property type="term" value="F:ATP binding"/>
    <property type="evidence" value="ECO:0007669"/>
    <property type="project" value="UniProtKB-KW"/>
</dbReference>
<dbReference type="PROSITE" id="PS00108">
    <property type="entry name" value="PROTEIN_KINASE_ST"/>
    <property type="match status" value="1"/>
</dbReference>
<evidence type="ECO:0000256" key="4">
    <source>
        <dbReference type="ARBA" id="ARBA00022777"/>
    </source>
</evidence>
<dbReference type="InterPro" id="IPR011009">
    <property type="entry name" value="Kinase-like_dom_sf"/>
</dbReference>
<evidence type="ECO:0000256" key="6">
    <source>
        <dbReference type="SAM" id="MobiDB-lite"/>
    </source>
</evidence>
<sequence>MQWYLHRNVFYPDSDYDHLKQIVRLMGVPDDDVITQSQHGTDYFVQWRSKWKLMELWDYRALKGELPQLNKRSLKAAKNLEDLIKNYYEIESGLEFEERRTFLDLITKMFHLNPEKRITPAEALRHPFITSSHFNDSLSYIVESNNLMSFTPTLRSDPNRNKEPQQRFSSTNTSESSESTSTGTSSDLNSDDSLRKEDSQNNTSNSSSDSEISDVHTNENAESEQKESFPELKRGLENQESPPELSARPENEEDQVSSAEMCSGRDDQVSSAEMSSGLKDQVRSAELSSGRDDQVSSAELSSGPEDQVSSAELSSGRDDQRELSMLEAIRTLDPEQNNIVHFYKYFQPVPGVHCMEFEGLDMSVRDLMIKQKAPFSLREIRTMTRELLIALNGLQTLGVMHTDIKPDNIMLVEHKKQPFKLKLIDFGLARFKQNTSIGTIMQPPSFRAPEVTLGLSLTEAVDMWSLGCCLMQQYLFTNILKPDSDYDHLRQIVHFMGVPDDDVITREKDHSGSST</sequence>
<dbReference type="Gene3D" id="1.10.510.10">
    <property type="entry name" value="Transferase(Phosphotransferase) domain 1"/>
    <property type="match status" value="2"/>
</dbReference>
<dbReference type="PANTHER" id="PTHR24058">
    <property type="entry name" value="DUAL SPECIFICITY PROTEIN KINASE"/>
    <property type="match status" value="1"/>
</dbReference>
<keyword evidence="5" id="KW-0067">ATP-binding</keyword>
<dbReference type="EMBL" id="JBBPFD010000015">
    <property type="protein sequence ID" value="KAK7896122.1"/>
    <property type="molecule type" value="Genomic_DNA"/>
</dbReference>
<evidence type="ECO:0000256" key="2">
    <source>
        <dbReference type="ARBA" id="ARBA00022679"/>
    </source>
</evidence>
<dbReference type="InterPro" id="IPR050494">
    <property type="entry name" value="Ser_Thr_dual-spec_kinase"/>
</dbReference>
<evidence type="ECO:0000259" key="7">
    <source>
        <dbReference type="PROSITE" id="PS50011"/>
    </source>
</evidence>
<evidence type="ECO:0000256" key="1">
    <source>
        <dbReference type="ARBA" id="ARBA00022527"/>
    </source>
</evidence>
<organism evidence="8 9">
    <name type="scientific">Mugilogobius chulae</name>
    <name type="common">yellowstripe goby</name>
    <dbReference type="NCBI Taxonomy" id="88201"/>
    <lineage>
        <taxon>Eukaryota</taxon>
        <taxon>Metazoa</taxon>
        <taxon>Chordata</taxon>
        <taxon>Craniata</taxon>
        <taxon>Vertebrata</taxon>
        <taxon>Euteleostomi</taxon>
        <taxon>Actinopterygii</taxon>
        <taxon>Neopterygii</taxon>
        <taxon>Teleostei</taxon>
        <taxon>Neoteleostei</taxon>
        <taxon>Acanthomorphata</taxon>
        <taxon>Gobiaria</taxon>
        <taxon>Gobiiformes</taxon>
        <taxon>Gobioidei</taxon>
        <taxon>Gobiidae</taxon>
        <taxon>Gobionellinae</taxon>
        <taxon>Mugilogobius</taxon>
    </lineage>
</organism>
<feature type="region of interest" description="Disordered" evidence="6">
    <location>
        <begin position="151"/>
        <end position="320"/>
    </location>
</feature>
<dbReference type="GO" id="GO:0004713">
    <property type="term" value="F:protein tyrosine kinase activity"/>
    <property type="evidence" value="ECO:0007669"/>
    <property type="project" value="TreeGrafter"/>
</dbReference>
<dbReference type="PANTHER" id="PTHR24058:SF53">
    <property type="entry name" value="HOMEODOMAIN-INTERACTING PROTEIN KINASE 2"/>
    <property type="match status" value="1"/>
</dbReference>
<accession>A0AAW0NAN6</accession>
<comment type="caution">
    <text evidence="8">The sequence shown here is derived from an EMBL/GenBank/DDBJ whole genome shotgun (WGS) entry which is preliminary data.</text>
</comment>
<reference evidence="9" key="1">
    <citation type="submission" date="2024-04" db="EMBL/GenBank/DDBJ databases">
        <title>Salinicola lusitanus LLJ914,a marine bacterium isolated from the Okinawa Trough.</title>
        <authorList>
            <person name="Li J."/>
        </authorList>
    </citation>
    <scope>NUCLEOTIDE SEQUENCE [LARGE SCALE GENOMIC DNA]</scope>
</reference>
<keyword evidence="4" id="KW-0418">Kinase</keyword>
<keyword evidence="9" id="KW-1185">Reference proteome</keyword>
<dbReference type="SMART" id="SM00220">
    <property type="entry name" value="S_TKc"/>
    <property type="match status" value="1"/>
</dbReference>
<dbReference type="InterPro" id="IPR008271">
    <property type="entry name" value="Ser/Thr_kinase_AS"/>
</dbReference>
<keyword evidence="3" id="KW-0547">Nucleotide-binding</keyword>
<feature type="compositionally biased region" description="Low complexity" evidence="6">
    <location>
        <begin position="169"/>
        <end position="186"/>
    </location>
</feature>
<protein>
    <recommendedName>
        <fullName evidence="7">Protein kinase domain-containing protein</fullName>
    </recommendedName>
</protein>
<gene>
    <name evidence="8" type="ORF">WMY93_021447</name>
</gene>
<dbReference type="SUPFAM" id="SSF56112">
    <property type="entry name" value="Protein kinase-like (PK-like)"/>
    <property type="match status" value="2"/>
</dbReference>
<dbReference type="GO" id="GO:0005737">
    <property type="term" value="C:cytoplasm"/>
    <property type="evidence" value="ECO:0007669"/>
    <property type="project" value="TreeGrafter"/>
</dbReference>
<dbReference type="AlphaFoldDB" id="A0AAW0NAN6"/>
<proteinExistence type="predicted"/>
<evidence type="ECO:0000313" key="8">
    <source>
        <dbReference type="EMBL" id="KAK7896122.1"/>
    </source>
</evidence>
<dbReference type="Gene3D" id="3.30.200.20">
    <property type="entry name" value="Phosphorylase Kinase, domain 1"/>
    <property type="match status" value="1"/>
</dbReference>
<feature type="compositionally biased region" description="Basic and acidic residues" evidence="6">
    <location>
        <begin position="213"/>
        <end position="237"/>
    </location>
</feature>
<feature type="domain" description="Protein kinase" evidence="7">
    <location>
        <begin position="268"/>
        <end position="515"/>
    </location>
</feature>
<dbReference type="GO" id="GO:0004674">
    <property type="term" value="F:protein serine/threonine kinase activity"/>
    <property type="evidence" value="ECO:0007669"/>
    <property type="project" value="UniProtKB-KW"/>
</dbReference>
<name>A0AAW0NAN6_9GOBI</name>
<keyword evidence="1" id="KW-0723">Serine/threonine-protein kinase</keyword>
<dbReference type="Pfam" id="PF00069">
    <property type="entry name" value="Pkinase"/>
    <property type="match status" value="1"/>
</dbReference>
<dbReference type="GO" id="GO:0005634">
    <property type="term" value="C:nucleus"/>
    <property type="evidence" value="ECO:0007669"/>
    <property type="project" value="TreeGrafter"/>
</dbReference>
<evidence type="ECO:0000313" key="9">
    <source>
        <dbReference type="Proteomes" id="UP001460270"/>
    </source>
</evidence>
<dbReference type="InterPro" id="IPR000719">
    <property type="entry name" value="Prot_kinase_dom"/>
</dbReference>
<keyword evidence="2" id="KW-0808">Transferase</keyword>
<evidence type="ECO:0000256" key="5">
    <source>
        <dbReference type="ARBA" id="ARBA00022840"/>
    </source>
</evidence>
<dbReference type="Proteomes" id="UP001460270">
    <property type="component" value="Unassembled WGS sequence"/>
</dbReference>
<feature type="compositionally biased region" description="Low complexity" evidence="6">
    <location>
        <begin position="200"/>
        <end position="210"/>
    </location>
</feature>
<evidence type="ECO:0000256" key="3">
    <source>
        <dbReference type="ARBA" id="ARBA00022741"/>
    </source>
</evidence>